<comment type="cofactor">
    <cofactor evidence="3">
        <name>Ni(2+)</name>
        <dbReference type="ChEBI" id="CHEBI:49786"/>
    </cofactor>
</comment>
<organism evidence="20 21">
    <name type="scientific">[Myrmecia] bisecta</name>
    <dbReference type="NCBI Taxonomy" id="41462"/>
    <lineage>
        <taxon>Eukaryota</taxon>
        <taxon>Viridiplantae</taxon>
        <taxon>Chlorophyta</taxon>
        <taxon>core chlorophytes</taxon>
        <taxon>Trebouxiophyceae</taxon>
        <taxon>Trebouxiales</taxon>
        <taxon>Trebouxiaceae</taxon>
        <taxon>Myrmecia</taxon>
    </lineage>
</organism>
<protein>
    <recommendedName>
        <fullName evidence="6">pantothenate kinase</fullName>
        <ecNumber evidence="6">2.7.1.33</ecNumber>
    </recommendedName>
</protein>
<evidence type="ECO:0000256" key="14">
    <source>
        <dbReference type="ARBA" id="ARBA00022840"/>
    </source>
</evidence>
<evidence type="ECO:0000256" key="5">
    <source>
        <dbReference type="ARBA" id="ARBA00005225"/>
    </source>
</evidence>
<feature type="compositionally biased region" description="Polar residues" evidence="18">
    <location>
        <begin position="809"/>
        <end position="823"/>
    </location>
</feature>
<evidence type="ECO:0000256" key="13">
    <source>
        <dbReference type="ARBA" id="ARBA00022801"/>
    </source>
</evidence>
<evidence type="ECO:0000256" key="18">
    <source>
        <dbReference type="SAM" id="MobiDB-lite"/>
    </source>
</evidence>
<keyword evidence="21" id="KW-1185">Reference proteome</keyword>
<evidence type="ECO:0000256" key="10">
    <source>
        <dbReference type="ARBA" id="ARBA00022723"/>
    </source>
</evidence>
<keyword evidence="14" id="KW-0067">ATP-binding</keyword>
<evidence type="ECO:0000313" key="21">
    <source>
        <dbReference type="Proteomes" id="UP001489004"/>
    </source>
</evidence>
<evidence type="ECO:0000256" key="3">
    <source>
        <dbReference type="ARBA" id="ARBA00001967"/>
    </source>
</evidence>
<evidence type="ECO:0000256" key="15">
    <source>
        <dbReference type="ARBA" id="ARBA00022993"/>
    </source>
</evidence>
<keyword evidence="8" id="KW-0533">Nickel</keyword>
<dbReference type="EC" id="2.7.1.33" evidence="6"/>
<dbReference type="GO" id="GO:0004594">
    <property type="term" value="F:pantothenate kinase activity"/>
    <property type="evidence" value="ECO:0007669"/>
    <property type="project" value="UniProtKB-EC"/>
</dbReference>
<keyword evidence="16" id="KW-0464">Manganese</keyword>
<evidence type="ECO:0000256" key="17">
    <source>
        <dbReference type="ARBA" id="ARBA00060870"/>
    </source>
</evidence>
<dbReference type="Pfam" id="PF01937">
    <property type="entry name" value="ARMT1-like_dom"/>
    <property type="match status" value="1"/>
</dbReference>
<evidence type="ECO:0000256" key="9">
    <source>
        <dbReference type="ARBA" id="ARBA00022679"/>
    </source>
</evidence>
<dbReference type="NCBIfam" id="TIGR00555">
    <property type="entry name" value="panK_eukar"/>
    <property type="match status" value="1"/>
</dbReference>
<comment type="caution">
    <text evidence="20">The sequence shown here is derived from an EMBL/GenBank/DDBJ whole genome shotgun (WGS) entry which is preliminary data.</text>
</comment>
<feature type="domain" description="Damage-control phosphatase ARMT1-like metal-binding" evidence="19">
    <location>
        <begin position="556"/>
        <end position="906"/>
    </location>
</feature>
<keyword evidence="11" id="KW-0547">Nucleotide-binding</keyword>
<dbReference type="GO" id="GO:0005634">
    <property type="term" value="C:nucleus"/>
    <property type="evidence" value="ECO:0007669"/>
    <property type="project" value="TreeGrafter"/>
</dbReference>
<keyword evidence="7" id="KW-0963">Cytoplasm</keyword>
<reference evidence="20 21" key="1">
    <citation type="journal article" date="2024" name="Nat. Commun.">
        <title>Phylogenomics reveals the evolutionary origins of lichenization in chlorophyte algae.</title>
        <authorList>
            <person name="Puginier C."/>
            <person name="Libourel C."/>
            <person name="Otte J."/>
            <person name="Skaloud P."/>
            <person name="Haon M."/>
            <person name="Grisel S."/>
            <person name="Petersen M."/>
            <person name="Berrin J.G."/>
            <person name="Delaux P.M."/>
            <person name="Dal Grande F."/>
            <person name="Keller J."/>
        </authorList>
    </citation>
    <scope>NUCLEOTIDE SEQUENCE [LARGE SCALE GENOMIC DNA]</scope>
    <source>
        <strain evidence="20 21">SAG 2043</strain>
    </source>
</reference>
<evidence type="ECO:0000259" key="19">
    <source>
        <dbReference type="Pfam" id="PF01937"/>
    </source>
</evidence>
<keyword evidence="15" id="KW-0173">Coenzyme A biosynthesis</keyword>
<dbReference type="GO" id="GO:0005829">
    <property type="term" value="C:cytosol"/>
    <property type="evidence" value="ECO:0007669"/>
    <property type="project" value="TreeGrafter"/>
</dbReference>
<dbReference type="AlphaFoldDB" id="A0AAW1QPP2"/>
<evidence type="ECO:0000256" key="11">
    <source>
        <dbReference type="ARBA" id="ARBA00022741"/>
    </source>
</evidence>
<evidence type="ECO:0000256" key="12">
    <source>
        <dbReference type="ARBA" id="ARBA00022777"/>
    </source>
</evidence>
<evidence type="ECO:0000256" key="4">
    <source>
        <dbReference type="ARBA" id="ARBA00004496"/>
    </source>
</evidence>
<dbReference type="Gene3D" id="3.30.420.40">
    <property type="match status" value="2"/>
</dbReference>
<evidence type="ECO:0000256" key="2">
    <source>
        <dbReference type="ARBA" id="ARBA00001936"/>
    </source>
</evidence>
<keyword evidence="12" id="KW-0418">Kinase</keyword>
<dbReference type="GO" id="GO:0046872">
    <property type="term" value="F:metal ion binding"/>
    <property type="evidence" value="ECO:0007669"/>
    <property type="project" value="UniProtKB-KW"/>
</dbReference>
<dbReference type="Gene3D" id="1.20.1700.10">
    <property type="entry name" value="AF1104-like"/>
    <property type="match status" value="1"/>
</dbReference>
<comment type="subcellular location">
    <subcellularLocation>
        <location evidence="4">Cytoplasm</location>
    </subcellularLocation>
</comment>
<feature type="compositionally biased region" description="Low complexity" evidence="18">
    <location>
        <begin position="10"/>
        <end position="20"/>
    </location>
</feature>
<keyword evidence="9" id="KW-0808">Transferase</keyword>
<feature type="region of interest" description="Disordered" evidence="18">
    <location>
        <begin position="809"/>
        <end position="829"/>
    </location>
</feature>
<evidence type="ECO:0000256" key="6">
    <source>
        <dbReference type="ARBA" id="ARBA00012102"/>
    </source>
</evidence>
<evidence type="ECO:0000256" key="8">
    <source>
        <dbReference type="ARBA" id="ARBA00022596"/>
    </source>
</evidence>
<comment type="similarity">
    <text evidence="17">Belongs to the type II pantothenate kinase family.</text>
</comment>
<accession>A0AAW1QPP2</accession>
<dbReference type="GO" id="GO:0005524">
    <property type="term" value="F:ATP binding"/>
    <property type="evidence" value="ECO:0007669"/>
    <property type="project" value="UniProtKB-KW"/>
</dbReference>
<dbReference type="InterPro" id="IPR002791">
    <property type="entry name" value="ARMT1-like_metal-bd"/>
</dbReference>
<gene>
    <name evidence="20" type="ORF">WJX72_002890</name>
</gene>
<dbReference type="FunFam" id="3.30.420.40:FF:000025">
    <property type="entry name" value="pantothenate kinase 2, mitochondrial"/>
    <property type="match status" value="1"/>
</dbReference>
<comment type="catalytic activity">
    <reaction evidence="1">
        <text>(R)-pantothenate + ATP = (R)-4'-phosphopantothenate + ADP + H(+)</text>
        <dbReference type="Rhea" id="RHEA:16373"/>
        <dbReference type="ChEBI" id="CHEBI:10986"/>
        <dbReference type="ChEBI" id="CHEBI:15378"/>
        <dbReference type="ChEBI" id="CHEBI:29032"/>
        <dbReference type="ChEBI" id="CHEBI:30616"/>
        <dbReference type="ChEBI" id="CHEBI:456216"/>
        <dbReference type="EC" id="2.7.1.33"/>
    </reaction>
</comment>
<evidence type="ECO:0000256" key="7">
    <source>
        <dbReference type="ARBA" id="ARBA00022490"/>
    </source>
</evidence>
<feature type="region of interest" description="Disordered" evidence="18">
    <location>
        <begin position="454"/>
        <end position="482"/>
    </location>
</feature>
<evidence type="ECO:0000256" key="1">
    <source>
        <dbReference type="ARBA" id="ARBA00001206"/>
    </source>
</evidence>
<dbReference type="Proteomes" id="UP001489004">
    <property type="component" value="Unassembled WGS sequence"/>
</dbReference>
<dbReference type="InterPro" id="IPR004567">
    <property type="entry name" value="Type_II_PanK"/>
</dbReference>
<feature type="region of interest" description="Disordered" evidence="18">
    <location>
        <begin position="1"/>
        <end position="25"/>
    </location>
</feature>
<dbReference type="CDD" id="cd24123">
    <property type="entry name" value="ASKHA_NBD_PanK-II_Pank4"/>
    <property type="match status" value="1"/>
</dbReference>
<dbReference type="SUPFAM" id="SSF111321">
    <property type="entry name" value="AF1104-like"/>
    <property type="match status" value="1"/>
</dbReference>
<proteinExistence type="inferred from homology"/>
<dbReference type="GO" id="GO:0016787">
    <property type="term" value="F:hydrolase activity"/>
    <property type="evidence" value="ECO:0007669"/>
    <property type="project" value="UniProtKB-KW"/>
</dbReference>
<dbReference type="EMBL" id="JALJOR010000002">
    <property type="protein sequence ID" value="KAK9823458.1"/>
    <property type="molecule type" value="Genomic_DNA"/>
</dbReference>
<dbReference type="SUPFAM" id="SSF53067">
    <property type="entry name" value="Actin-like ATPase domain"/>
    <property type="match status" value="2"/>
</dbReference>
<keyword evidence="13" id="KW-0378">Hydrolase</keyword>
<name>A0AAW1QPP2_9CHLO</name>
<dbReference type="InterPro" id="IPR043129">
    <property type="entry name" value="ATPase_NBD"/>
</dbReference>
<feature type="compositionally biased region" description="Polar residues" evidence="18">
    <location>
        <begin position="464"/>
        <end position="473"/>
    </location>
</feature>
<dbReference type="InterPro" id="IPR035073">
    <property type="entry name" value="At2g17340_3_helix_bundle"/>
</dbReference>
<keyword evidence="10" id="KW-0479">Metal-binding</keyword>
<dbReference type="Gene3D" id="3.40.50.10880">
    <property type="entry name" value="Uncharacterised protein PF01937, DUF89, domain 3"/>
    <property type="match status" value="1"/>
</dbReference>
<dbReference type="Pfam" id="PF03630">
    <property type="entry name" value="Fumble"/>
    <property type="match status" value="1"/>
</dbReference>
<dbReference type="InterPro" id="IPR036075">
    <property type="entry name" value="ARMT-1-like_metal-bd_sf"/>
</dbReference>
<dbReference type="GO" id="GO:0015937">
    <property type="term" value="P:coenzyme A biosynthetic process"/>
    <property type="evidence" value="ECO:0007669"/>
    <property type="project" value="UniProtKB-KW"/>
</dbReference>
<comment type="pathway">
    <text evidence="5">Cofactor biosynthesis; coenzyme A biosynthesis; CoA from (R)-pantothenate: step 1/5.</text>
</comment>
<sequence>MVDTRSQGRAQSAAAAASPSKRGTSALDLTGAAITQEHRVGQRGRDAPSISLPHQNADYVSHIALDIGGSLIKLVYFSPESAPPDMLVATNGTGRNAGGKLHFVKFETSNIDQAIDFIVAKGLHQVPTTSDGPKEKMRVKATGGGAYKYADIFKERLGVLLEKEDEMDCLVAGANFLLKAIRHEAFTFENNTTHFVAAKADSDLYPYLLVNIGSGVSMLKVEGDGQYERISGSSLGGGTFWGLCRLLTKCKGFDEMLELSMRGDNSKVDMLVGDIYGDRDYSNIGLSASTIASSFGKVVSNDKGLEDYDPADIALALCRMVSYNIGHLAYLNAKRYGLQRVFFGGFFIRGHPYTMETISFAIRFWSKGEMAARFLRHEGFLGAVGAFLKVHPMSPPNIQTNSAREPRKVRARFVERFSMGAPYSGGEIHGPAFSDMAEKVSWVERFVQVGTAATEAARDEHNRAQSQIRSRSGSLGDLETPQSPATARMHLHVGILHYTPSCEPFPLLADPVNYEPNTLDVVTDRDEMDFWLDVLQDQLHTVVEKAMSSEGSTSGAQRRAAAFGSAFAAHLNKLRMEPGAYGQLGLADLFEMREECLREFGFSDVYRLDKQRENAAALEVLPDLMNELDSLDPEARLTALIEGLLAANIFDWGARACVDLYHNGTILEIYREARTKMARRPWRVDTFDGLCKRWFSATAHPLTAEAVPTSPFRRVIMFVDNAGADIVLGMIPFARELLRMGAEVVLVANSLPAINDITVVELRTLLEAVGEVCPIIKAARDAALMALELNGGRIPPYPGLARRVMSSSRLTDLGGSSPSSPQTPAALPVEDSQHREARLFVVGSGQGSPCLDLRRVPDLLADATVGTDLVVIEGMGRAIHTNYRSRFKVDTLKLAMIKNQHLAHRLFGGNVYDCVCLYEPAATPGGGNGH</sequence>
<dbReference type="PANTHER" id="PTHR12280:SF20">
    <property type="entry name" value="4'-PHOSPHOPANTETHEINE PHOSPHATASE"/>
    <property type="match status" value="1"/>
</dbReference>
<evidence type="ECO:0000256" key="16">
    <source>
        <dbReference type="ARBA" id="ARBA00023211"/>
    </source>
</evidence>
<comment type="cofactor">
    <cofactor evidence="2">
        <name>Mn(2+)</name>
        <dbReference type="ChEBI" id="CHEBI:29035"/>
    </cofactor>
</comment>
<evidence type="ECO:0000313" key="20">
    <source>
        <dbReference type="EMBL" id="KAK9823458.1"/>
    </source>
</evidence>
<dbReference type="PANTHER" id="PTHR12280">
    <property type="entry name" value="PANTOTHENATE KINASE"/>
    <property type="match status" value="1"/>
</dbReference>